<dbReference type="InterPro" id="IPR008715">
    <property type="entry name" value="SAM-MeTfrase_NodS-like"/>
</dbReference>
<evidence type="ECO:0000256" key="1">
    <source>
        <dbReference type="ARBA" id="ARBA00022603"/>
    </source>
</evidence>
<accession>A0ABY3YT96</accession>
<dbReference type="CDD" id="cd02440">
    <property type="entry name" value="AdoMet_MTases"/>
    <property type="match status" value="1"/>
</dbReference>
<dbReference type="Pfam" id="PF05401">
    <property type="entry name" value="NodS"/>
    <property type="match status" value="1"/>
</dbReference>
<proteinExistence type="predicted"/>
<evidence type="ECO:0000313" key="5">
    <source>
        <dbReference type="Proteomes" id="UP000829494"/>
    </source>
</evidence>
<evidence type="ECO:0000256" key="2">
    <source>
        <dbReference type="ARBA" id="ARBA00022679"/>
    </source>
</evidence>
<dbReference type="InterPro" id="IPR029063">
    <property type="entry name" value="SAM-dependent_MTases_sf"/>
</dbReference>
<dbReference type="EC" id="2.1.1.144" evidence="4"/>
<dbReference type="PANTHER" id="PTHR43464">
    <property type="entry name" value="METHYLTRANSFERASE"/>
    <property type="match status" value="1"/>
</dbReference>
<sequence>MTTNRSIPGTDRSVPTPPSYFTTMYAGSADPWDLAGRWYEQRKYALTVAALPRRRYRRAFEPGCSVGVLTGLLAERCDEVLAADRVPAAAEAAARRNRDRPHVEVRTMAIPDEWPEETFDLIVLSELLYYFDDATLREILKRTVACLEPGGTLVTVHWDHPADGHLRTGTQLAPLLTAVDELAPVTQLNDADFVLHVFTRRLPDGSAVPAPAAAEGLV</sequence>
<name>A0ABY3YT96_STRRM</name>
<organism evidence="4 5">
    <name type="scientific">Streptomyces rimosus subsp. rimosus</name>
    <dbReference type="NCBI Taxonomy" id="132474"/>
    <lineage>
        <taxon>Bacteria</taxon>
        <taxon>Bacillati</taxon>
        <taxon>Actinomycetota</taxon>
        <taxon>Actinomycetes</taxon>
        <taxon>Kitasatosporales</taxon>
        <taxon>Streptomycetaceae</taxon>
        <taxon>Streptomyces</taxon>
    </lineage>
</organism>
<dbReference type="PANTHER" id="PTHR43464:SF19">
    <property type="entry name" value="UBIQUINONE BIOSYNTHESIS O-METHYLTRANSFERASE, MITOCHONDRIAL"/>
    <property type="match status" value="1"/>
</dbReference>
<keyword evidence="5" id="KW-1185">Reference proteome</keyword>
<dbReference type="SUPFAM" id="SSF53335">
    <property type="entry name" value="S-adenosyl-L-methionine-dependent methyltransferases"/>
    <property type="match status" value="1"/>
</dbReference>
<dbReference type="EMBL" id="CP094298">
    <property type="protein sequence ID" value="UNZ00615.1"/>
    <property type="molecule type" value="Genomic_DNA"/>
</dbReference>
<reference evidence="4 5" key="1">
    <citation type="submission" date="2022-03" db="EMBL/GenBank/DDBJ databases">
        <title>Complete genome of Streptomyces rimosus ssp. rimosus R7 (=ATCC 10970).</title>
        <authorList>
            <person name="Beganovic S."/>
            <person name="Ruckert C."/>
            <person name="Busche T."/>
            <person name="Kalinowski J."/>
            <person name="Wittmann C."/>
        </authorList>
    </citation>
    <scope>NUCLEOTIDE SEQUENCE [LARGE SCALE GENOMIC DNA]</scope>
    <source>
        <strain evidence="4 5">R7</strain>
    </source>
</reference>
<dbReference type="GO" id="GO:0030798">
    <property type="term" value="F:trans-aconitate 2-methyltransferase activity"/>
    <property type="evidence" value="ECO:0007669"/>
    <property type="project" value="UniProtKB-EC"/>
</dbReference>
<protein>
    <submittedName>
        <fullName evidence="4">Trans-aconitate 2-methyltransferase</fullName>
        <ecNumber evidence="4">2.1.1.144</ecNumber>
    </submittedName>
</protein>
<dbReference type="GeneID" id="66860308"/>
<keyword evidence="1 4" id="KW-0489">Methyltransferase</keyword>
<dbReference type="RefSeq" id="WP_003986858.1">
    <property type="nucleotide sequence ID" value="NZ_CP043497.1"/>
</dbReference>
<dbReference type="Proteomes" id="UP000829494">
    <property type="component" value="Chromosome"/>
</dbReference>
<dbReference type="Gene3D" id="3.40.50.150">
    <property type="entry name" value="Vaccinia Virus protein VP39"/>
    <property type="match status" value="1"/>
</dbReference>
<gene>
    <name evidence="4" type="primary">tam1</name>
    <name evidence="4" type="ORF">SRIMR7_00515</name>
</gene>
<dbReference type="GO" id="GO:0032259">
    <property type="term" value="P:methylation"/>
    <property type="evidence" value="ECO:0007669"/>
    <property type="project" value="UniProtKB-KW"/>
</dbReference>
<keyword evidence="2 4" id="KW-0808">Transferase</keyword>
<evidence type="ECO:0000256" key="3">
    <source>
        <dbReference type="ARBA" id="ARBA00022691"/>
    </source>
</evidence>
<evidence type="ECO:0000313" key="4">
    <source>
        <dbReference type="EMBL" id="UNZ00615.1"/>
    </source>
</evidence>
<keyword evidence="3" id="KW-0949">S-adenosyl-L-methionine</keyword>